<accession>A0A5J5JZL3</accession>
<dbReference type="AlphaFoldDB" id="A0A5J5JZL3"/>
<comment type="caution">
    <text evidence="1">The sequence shown here is derived from an EMBL/GenBank/DDBJ whole genome shotgun (WGS) entry which is preliminary data.</text>
</comment>
<evidence type="ECO:0008006" key="3">
    <source>
        <dbReference type="Google" id="ProtNLM"/>
    </source>
</evidence>
<proteinExistence type="predicted"/>
<gene>
    <name evidence="1" type="ORF">F5972_24935</name>
</gene>
<dbReference type="RefSeq" id="WP_150936464.1">
    <property type="nucleotide sequence ID" value="NZ_VYTZ01000009.1"/>
</dbReference>
<reference evidence="1 2" key="1">
    <citation type="submission" date="2019-09" db="EMBL/GenBank/DDBJ databases">
        <title>Screening of Novel Bioactive Compounds from Soil-Associated.</title>
        <authorList>
            <person name="Gong X."/>
        </authorList>
    </citation>
    <scope>NUCLEOTIDE SEQUENCE [LARGE SCALE GENOMIC DNA]</scope>
    <source>
        <strain evidence="1 2">Gxj-6</strain>
    </source>
</reference>
<evidence type="ECO:0000313" key="2">
    <source>
        <dbReference type="Proteomes" id="UP000327011"/>
    </source>
</evidence>
<protein>
    <recommendedName>
        <fullName evidence="3">ParB/Sulfiredoxin domain-containing protein</fullName>
    </recommendedName>
</protein>
<organism evidence="1 2">
    <name type="scientific">Microbispora cellulosiformans</name>
    <dbReference type="NCBI Taxonomy" id="2614688"/>
    <lineage>
        <taxon>Bacteria</taxon>
        <taxon>Bacillati</taxon>
        <taxon>Actinomycetota</taxon>
        <taxon>Actinomycetes</taxon>
        <taxon>Streptosporangiales</taxon>
        <taxon>Streptosporangiaceae</taxon>
        <taxon>Microbispora</taxon>
    </lineage>
</organism>
<dbReference type="EMBL" id="VYTZ01000009">
    <property type="protein sequence ID" value="KAA9375969.1"/>
    <property type="molecule type" value="Genomic_DNA"/>
</dbReference>
<dbReference type="Proteomes" id="UP000327011">
    <property type="component" value="Unassembled WGS sequence"/>
</dbReference>
<name>A0A5J5JZL3_9ACTN</name>
<sequence length="126" mass="14166">MTTTRADASRDDTEAFRFLAWAWNVTVAKAYAEGRTPEGRLSPCAWAGFLTAIWINEDHISEVDLSVPLIAVPIPNAGPFIIDGWHRIARTLREHVIELPVIILTEQEEYACRIYGGDKAPTARFR</sequence>
<keyword evidence="2" id="KW-1185">Reference proteome</keyword>
<evidence type="ECO:0000313" key="1">
    <source>
        <dbReference type="EMBL" id="KAA9375969.1"/>
    </source>
</evidence>